<dbReference type="Proteomes" id="UP001164743">
    <property type="component" value="Chromosome 6A"/>
</dbReference>
<keyword evidence="2" id="KW-0732">Signal</keyword>
<dbReference type="RefSeq" id="XP_053021242.1">
    <property type="nucleotide sequence ID" value="XM_053170008.1"/>
</dbReference>
<sequence length="178" mass="18269">MYASNMKLVLGLLYAVTIVLCTPLPSPNPASSSLNSQPEDVTPFPILNAFGRLSKRSKAGDAVQKIRAVVDTGNTGGPKLVADLQKLMKDLEGIITQLKGAGLIPGGKKDQKAQDLKQADALSAAAPNTEAKLAEADPATKLADPAPKLPEITVPSPAVAGATVAVPAAPGSEKPEEE</sequence>
<dbReference type="EMBL" id="CP110426">
    <property type="protein sequence ID" value="WAQ85687.1"/>
    <property type="molecule type" value="Genomic_DNA"/>
</dbReference>
<feature type="region of interest" description="Disordered" evidence="1">
    <location>
        <begin position="121"/>
        <end position="158"/>
    </location>
</feature>
<evidence type="ECO:0000313" key="3">
    <source>
        <dbReference type="EMBL" id="WAQ85687.1"/>
    </source>
</evidence>
<evidence type="ECO:0000313" key="4">
    <source>
        <dbReference type="Proteomes" id="UP001164743"/>
    </source>
</evidence>
<accession>A0ABY7CMH3</accession>
<dbReference type="GeneID" id="77810903"/>
<proteinExistence type="predicted"/>
<organism evidence="3 4">
    <name type="scientific">Puccinia triticina</name>
    <dbReference type="NCBI Taxonomy" id="208348"/>
    <lineage>
        <taxon>Eukaryota</taxon>
        <taxon>Fungi</taxon>
        <taxon>Dikarya</taxon>
        <taxon>Basidiomycota</taxon>
        <taxon>Pucciniomycotina</taxon>
        <taxon>Pucciniomycetes</taxon>
        <taxon>Pucciniales</taxon>
        <taxon>Pucciniaceae</taxon>
        <taxon>Puccinia</taxon>
    </lineage>
</organism>
<protein>
    <submittedName>
        <fullName evidence="3">Uncharacterized protein</fullName>
    </submittedName>
</protein>
<reference evidence="3" key="1">
    <citation type="submission" date="2022-10" db="EMBL/GenBank/DDBJ databases">
        <title>Puccinia triticina Genome sequencing and assembly.</title>
        <authorList>
            <person name="Li C."/>
        </authorList>
    </citation>
    <scope>NUCLEOTIDE SEQUENCE</scope>
    <source>
        <strain evidence="3">Pt15</strain>
    </source>
</reference>
<evidence type="ECO:0000256" key="1">
    <source>
        <dbReference type="SAM" id="MobiDB-lite"/>
    </source>
</evidence>
<feature type="signal peptide" evidence="2">
    <location>
        <begin position="1"/>
        <end position="21"/>
    </location>
</feature>
<gene>
    <name evidence="3" type="ORF">PtA15_6A315</name>
</gene>
<feature type="chain" id="PRO_5045701150" evidence="2">
    <location>
        <begin position="22"/>
        <end position="178"/>
    </location>
</feature>
<evidence type="ECO:0000256" key="2">
    <source>
        <dbReference type="SAM" id="SignalP"/>
    </source>
</evidence>
<name>A0ABY7CMH3_9BASI</name>
<keyword evidence="4" id="KW-1185">Reference proteome</keyword>